<proteinExistence type="predicted"/>
<protein>
    <recommendedName>
        <fullName evidence="2">SnoaL-like domain-containing protein</fullName>
    </recommendedName>
</protein>
<gene>
    <name evidence="3" type="ORF">METZ01_LOCUS78719</name>
</gene>
<evidence type="ECO:0000313" key="3">
    <source>
        <dbReference type="EMBL" id="SVA25865.1"/>
    </source>
</evidence>
<name>A0A381UCB1_9ZZZZ</name>
<reference evidence="3" key="1">
    <citation type="submission" date="2018-05" db="EMBL/GenBank/DDBJ databases">
        <authorList>
            <person name="Lanie J.A."/>
            <person name="Ng W.-L."/>
            <person name="Kazmierczak K.M."/>
            <person name="Andrzejewski T.M."/>
            <person name="Davidsen T.M."/>
            <person name="Wayne K.J."/>
            <person name="Tettelin H."/>
            <person name="Glass J.I."/>
            <person name="Rusch D."/>
            <person name="Podicherti R."/>
            <person name="Tsui H.-C.T."/>
            <person name="Winkler M.E."/>
        </authorList>
    </citation>
    <scope>NUCLEOTIDE SEQUENCE</scope>
</reference>
<dbReference type="InterPro" id="IPR032710">
    <property type="entry name" value="NTF2-like_dom_sf"/>
</dbReference>
<feature type="domain" description="SnoaL-like" evidence="2">
    <location>
        <begin position="38"/>
        <end position="141"/>
    </location>
</feature>
<sequence length="159" mass="17609">MPPSKHAAATVREVGEQQDDTRGDDAGGRREVNRAVLERAISLIGTGEYAALGDLYADDYVLELPYSDPPKRLEGRREIVEYVTPQLGTFVFTLSLTAVHDCVDPDLLIAEYTSDGHVSTTDKPYRNTYIALWRFREGKVCGVKEFSNPMIAAEALEAD</sequence>
<dbReference type="AlphaFoldDB" id="A0A381UCB1"/>
<dbReference type="SUPFAM" id="SSF54427">
    <property type="entry name" value="NTF2-like"/>
    <property type="match status" value="1"/>
</dbReference>
<evidence type="ECO:0000256" key="1">
    <source>
        <dbReference type="SAM" id="MobiDB-lite"/>
    </source>
</evidence>
<dbReference type="Pfam" id="PF12680">
    <property type="entry name" value="SnoaL_2"/>
    <property type="match status" value="1"/>
</dbReference>
<dbReference type="Gene3D" id="3.10.450.50">
    <property type="match status" value="1"/>
</dbReference>
<dbReference type="EMBL" id="UINC01006163">
    <property type="protein sequence ID" value="SVA25865.1"/>
    <property type="molecule type" value="Genomic_DNA"/>
</dbReference>
<accession>A0A381UCB1</accession>
<feature type="compositionally biased region" description="Basic and acidic residues" evidence="1">
    <location>
        <begin position="13"/>
        <end position="29"/>
    </location>
</feature>
<dbReference type="InterPro" id="IPR037401">
    <property type="entry name" value="SnoaL-like"/>
</dbReference>
<feature type="region of interest" description="Disordered" evidence="1">
    <location>
        <begin position="1"/>
        <end position="29"/>
    </location>
</feature>
<organism evidence="3">
    <name type="scientific">marine metagenome</name>
    <dbReference type="NCBI Taxonomy" id="408172"/>
    <lineage>
        <taxon>unclassified sequences</taxon>
        <taxon>metagenomes</taxon>
        <taxon>ecological metagenomes</taxon>
    </lineage>
</organism>
<evidence type="ECO:0000259" key="2">
    <source>
        <dbReference type="Pfam" id="PF12680"/>
    </source>
</evidence>